<dbReference type="Pfam" id="PF04366">
    <property type="entry name" value="Ysc84"/>
    <property type="match status" value="1"/>
</dbReference>
<dbReference type="PANTHER" id="PTHR15629:SF2">
    <property type="entry name" value="SH3 DOMAIN-CONTAINING YSC84-LIKE PROTEIN 1"/>
    <property type="match status" value="1"/>
</dbReference>
<organism evidence="2 3">
    <name type="scientific">Chlorella sorokiniana</name>
    <name type="common">Freshwater green alga</name>
    <dbReference type="NCBI Taxonomy" id="3076"/>
    <lineage>
        <taxon>Eukaryota</taxon>
        <taxon>Viridiplantae</taxon>
        <taxon>Chlorophyta</taxon>
        <taxon>core chlorophytes</taxon>
        <taxon>Trebouxiophyceae</taxon>
        <taxon>Chlorellales</taxon>
        <taxon>Chlorellaceae</taxon>
        <taxon>Chlorella clade</taxon>
        <taxon>Chlorella</taxon>
    </lineage>
</organism>
<protein>
    <recommendedName>
        <fullName evidence="1">Ysc84 actin-binding domain-containing protein</fullName>
    </recommendedName>
</protein>
<dbReference type="EMBL" id="LHPG02000002">
    <property type="protein sequence ID" value="PRW60532.1"/>
    <property type="molecule type" value="Genomic_DNA"/>
</dbReference>
<evidence type="ECO:0000313" key="2">
    <source>
        <dbReference type="EMBL" id="PRW60532.1"/>
    </source>
</evidence>
<dbReference type="OrthoDB" id="509948at2759"/>
<name>A0A2P6U2I8_CHLSO</name>
<dbReference type="AlphaFoldDB" id="A0A2P6U2I8"/>
<gene>
    <name evidence="2" type="ORF">C2E21_1173</name>
</gene>
<dbReference type="InterPro" id="IPR051702">
    <property type="entry name" value="SH3_domain_YSC84-like"/>
</dbReference>
<dbReference type="GO" id="GO:0035091">
    <property type="term" value="F:phosphatidylinositol binding"/>
    <property type="evidence" value="ECO:0007669"/>
    <property type="project" value="TreeGrafter"/>
</dbReference>
<reference evidence="2 3" key="1">
    <citation type="journal article" date="2018" name="Plant J.">
        <title>Genome sequences of Chlorella sorokiniana UTEX 1602 and Micractinium conductrix SAG 241.80: implications to maltose excretion by a green alga.</title>
        <authorList>
            <person name="Arriola M.B."/>
            <person name="Velmurugan N."/>
            <person name="Zhang Y."/>
            <person name="Plunkett M.H."/>
            <person name="Hondzo H."/>
            <person name="Barney B.M."/>
        </authorList>
    </citation>
    <scope>NUCLEOTIDE SEQUENCE [LARGE SCALE GENOMIC DNA]</scope>
    <source>
        <strain evidence="3">UTEX 1602</strain>
    </source>
</reference>
<evidence type="ECO:0000259" key="1">
    <source>
        <dbReference type="Pfam" id="PF04366"/>
    </source>
</evidence>
<dbReference type="Proteomes" id="UP000239899">
    <property type="component" value="Unassembled WGS sequence"/>
</dbReference>
<dbReference type="PANTHER" id="PTHR15629">
    <property type="entry name" value="SH3YL1 PROTEIN"/>
    <property type="match status" value="1"/>
</dbReference>
<proteinExistence type="predicted"/>
<dbReference type="InterPro" id="IPR007461">
    <property type="entry name" value="Ysc84_actin-binding"/>
</dbReference>
<sequence>MSSGQVAEAAARAVKVLEALANKEEVPLQLPEMGTKRLPPRDLMGCSGLCFTFVKKAGVGLTAEHGTGFLIAHQAGDGGSWSSPLFISLTAGGVGISLGAAEIDSIVVLSGPEAVAKYSQPYWDTAADVTTAAPVVVNSSDGVKDLDLGMNSFTYSVSSGLMMDYSFKGMRYRLDDALNKAVYGESCTPKDILEGKVAVPDAIKPLHNALVQYATTGALKPYESA</sequence>
<feature type="domain" description="Ysc84 actin-binding" evidence="1">
    <location>
        <begin position="91"/>
        <end position="212"/>
    </location>
</feature>
<evidence type="ECO:0000313" key="3">
    <source>
        <dbReference type="Proteomes" id="UP000239899"/>
    </source>
</evidence>
<keyword evidence="3" id="KW-1185">Reference proteome</keyword>
<dbReference type="CDD" id="cd11524">
    <property type="entry name" value="SYLF"/>
    <property type="match status" value="1"/>
</dbReference>
<comment type="caution">
    <text evidence="2">The sequence shown here is derived from an EMBL/GenBank/DDBJ whole genome shotgun (WGS) entry which is preliminary data.</text>
</comment>
<accession>A0A2P6U2I8</accession>